<feature type="domain" description="Knr4/Smi1-like" evidence="1">
    <location>
        <begin position="11"/>
        <end position="140"/>
    </location>
</feature>
<protein>
    <recommendedName>
        <fullName evidence="1">Knr4/Smi1-like domain-containing protein</fullName>
    </recommendedName>
</protein>
<dbReference type="EMBL" id="CP035708">
    <property type="protein sequence ID" value="QEN00161.1"/>
    <property type="molecule type" value="Genomic_DNA"/>
</dbReference>
<dbReference type="SUPFAM" id="SSF160631">
    <property type="entry name" value="SMI1/KNR4-like"/>
    <property type="match status" value="1"/>
</dbReference>
<gene>
    <name evidence="2" type="ORF">EWH46_04770</name>
</gene>
<name>A0A5C1PY57_9BURK</name>
<evidence type="ECO:0000313" key="3">
    <source>
        <dbReference type="Proteomes" id="UP000323522"/>
    </source>
</evidence>
<proteinExistence type="predicted"/>
<dbReference type="PANTHER" id="PTHR47432:SF1">
    <property type="entry name" value="CELL WALL ASSEMBLY REGULATOR SMI1"/>
    <property type="match status" value="1"/>
</dbReference>
<dbReference type="InterPro" id="IPR037883">
    <property type="entry name" value="Knr4/Smi1-like_sf"/>
</dbReference>
<dbReference type="AlphaFoldDB" id="A0A5C1PY57"/>
<evidence type="ECO:0000313" key="2">
    <source>
        <dbReference type="EMBL" id="QEN00161.1"/>
    </source>
</evidence>
<accession>A0A5C1PY57</accession>
<dbReference type="Pfam" id="PF09346">
    <property type="entry name" value="SMI1_KNR4"/>
    <property type="match status" value="1"/>
</dbReference>
<evidence type="ECO:0000259" key="1">
    <source>
        <dbReference type="Pfam" id="PF09346"/>
    </source>
</evidence>
<reference evidence="2 3" key="1">
    <citation type="submission" date="2019-02" db="EMBL/GenBank/DDBJ databases">
        <title>Complete Genome Sequence and Methylome Analysis of Sphaerotilus natans subsp. sulfidivorans D-507.</title>
        <authorList>
            <person name="Fomenkov A."/>
            <person name="Gridneva E."/>
            <person name="Smolyakov D."/>
            <person name="Dubinina G."/>
            <person name="Vincze T."/>
            <person name="Grabovich M."/>
            <person name="Roberts R.J."/>
        </authorList>
    </citation>
    <scope>NUCLEOTIDE SEQUENCE [LARGE SCALE GENOMIC DNA]</scope>
    <source>
        <strain evidence="2 3">D-507</strain>
    </source>
</reference>
<dbReference type="KEGG" id="snn:EWH46_04770"/>
<organism evidence="2 3">
    <name type="scientific">Sphaerotilus sulfidivorans</name>
    <dbReference type="NCBI Taxonomy" id="639200"/>
    <lineage>
        <taxon>Bacteria</taxon>
        <taxon>Pseudomonadati</taxon>
        <taxon>Pseudomonadota</taxon>
        <taxon>Betaproteobacteria</taxon>
        <taxon>Burkholderiales</taxon>
        <taxon>Sphaerotilaceae</taxon>
        <taxon>Sphaerotilus</taxon>
    </lineage>
</organism>
<dbReference type="Proteomes" id="UP000323522">
    <property type="component" value="Chromosome"/>
</dbReference>
<dbReference type="InterPro" id="IPR051873">
    <property type="entry name" value="KNR4/SMI1_regulator"/>
</dbReference>
<sequence length="150" mass="15359">MRMSDAHAALEAGLAALAAALGQPLPADYLALQRAPGPVPGPFGAHEWLRPAAALAQWQQNQELHGSGTLRALPVAADAGVRAQAWHPGWLPLTHDGAGTLAALDLAPAEGGQAGQVILVDAEGGRRRRLGRDLADWLARPGAGLADDAG</sequence>
<dbReference type="InterPro" id="IPR018958">
    <property type="entry name" value="Knr4/Smi1-like_dom"/>
</dbReference>
<dbReference type="PANTHER" id="PTHR47432">
    <property type="entry name" value="CELL WALL ASSEMBLY REGULATOR SMI1"/>
    <property type="match status" value="1"/>
</dbReference>